<evidence type="ECO:0000313" key="5">
    <source>
        <dbReference type="EMBL" id="SVC50205.1"/>
    </source>
</evidence>
<proteinExistence type="predicted"/>
<organism evidence="5">
    <name type="scientific">marine metagenome</name>
    <dbReference type="NCBI Taxonomy" id="408172"/>
    <lineage>
        <taxon>unclassified sequences</taxon>
        <taxon>metagenomes</taxon>
        <taxon>ecological metagenomes</taxon>
    </lineage>
</organism>
<dbReference type="PROSITE" id="PS50893">
    <property type="entry name" value="ABC_TRANSPORTER_2"/>
    <property type="match status" value="1"/>
</dbReference>
<dbReference type="EMBL" id="UINC01094725">
    <property type="protein sequence ID" value="SVC50205.1"/>
    <property type="molecule type" value="Genomic_DNA"/>
</dbReference>
<dbReference type="InterPro" id="IPR027417">
    <property type="entry name" value="P-loop_NTPase"/>
</dbReference>
<dbReference type="PANTHER" id="PTHR42939:SF1">
    <property type="entry name" value="ABC TRANSPORTER ATP-BINDING PROTEIN ALBC-RELATED"/>
    <property type="match status" value="1"/>
</dbReference>
<evidence type="ECO:0000256" key="1">
    <source>
        <dbReference type="ARBA" id="ARBA00022448"/>
    </source>
</evidence>
<dbReference type="InterPro" id="IPR051782">
    <property type="entry name" value="ABC_Transporter_VariousFunc"/>
</dbReference>
<protein>
    <recommendedName>
        <fullName evidence="4">ABC transporter domain-containing protein</fullName>
    </recommendedName>
</protein>
<keyword evidence="3" id="KW-0067">ATP-binding</keyword>
<feature type="non-terminal residue" evidence="5">
    <location>
        <position position="243"/>
    </location>
</feature>
<reference evidence="5" key="1">
    <citation type="submission" date="2018-05" db="EMBL/GenBank/DDBJ databases">
        <authorList>
            <person name="Lanie J.A."/>
            <person name="Ng W.-L."/>
            <person name="Kazmierczak K.M."/>
            <person name="Andrzejewski T.M."/>
            <person name="Davidsen T.M."/>
            <person name="Wayne K.J."/>
            <person name="Tettelin H."/>
            <person name="Glass J.I."/>
            <person name="Rusch D."/>
            <person name="Podicherti R."/>
            <person name="Tsui H.-C.T."/>
            <person name="Winkler M.E."/>
        </authorList>
    </citation>
    <scope>NUCLEOTIDE SEQUENCE</scope>
</reference>
<evidence type="ECO:0000256" key="2">
    <source>
        <dbReference type="ARBA" id="ARBA00022741"/>
    </source>
</evidence>
<dbReference type="GO" id="GO:0016887">
    <property type="term" value="F:ATP hydrolysis activity"/>
    <property type="evidence" value="ECO:0007669"/>
    <property type="project" value="InterPro"/>
</dbReference>
<keyword evidence="2" id="KW-0547">Nucleotide-binding</keyword>
<feature type="domain" description="ABC transporter" evidence="4">
    <location>
        <begin position="1"/>
        <end position="188"/>
    </location>
</feature>
<dbReference type="AlphaFoldDB" id="A0A382MQ03"/>
<dbReference type="PANTHER" id="PTHR42939">
    <property type="entry name" value="ABC TRANSPORTER ATP-BINDING PROTEIN ALBC-RELATED"/>
    <property type="match status" value="1"/>
</dbReference>
<keyword evidence="1" id="KW-0813">Transport</keyword>
<gene>
    <name evidence="5" type="ORF">METZ01_LOCUS303059</name>
</gene>
<dbReference type="CDD" id="cd03230">
    <property type="entry name" value="ABC_DR_subfamily_A"/>
    <property type="match status" value="1"/>
</dbReference>
<sequence>MKLVLGLARPSLGSVSIDGRNPASDWELRSRFGFVPEYECFYDHMTGRGYVAHFLQLQGVSPDEAGERAADLLDDLGLVEAMERRIRTYSHGMRQKTKFARAIAHDPDILVLDEPFQGTDPTTRRLLMERIRKWAGEGRTILLSSHILHDVEALTDSIVFLSGGQVLAVGDRHAIQKLMPHVRQKVRLTPADAGQRGQLARLLLEQPSIEGVSLQRDWVEIDTSNAEAFHQALPPLLRKAKIA</sequence>
<dbReference type="Pfam" id="PF00005">
    <property type="entry name" value="ABC_tran"/>
    <property type="match status" value="1"/>
</dbReference>
<dbReference type="SUPFAM" id="SSF52540">
    <property type="entry name" value="P-loop containing nucleoside triphosphate hydrolases"/>
    <property type="match status" value="1"/>
</dbReference>
<evidence type="ECO:0000259" key="4">
    <source>
        <dbReference type="PROSITE" id="PS50893"/>
    </source>
</evidence>
<accession>A0A382MQ03</accession>
<name>A0A382MQ03_9ZZZZ</name>
<dbReference type="InterPro" id="IPR003439">
    <property type="entry name" value="ABC_transporter-like_ATP-bd"/>
</dbReference>
<dbReference type="Gene3D" id="3.40.50.300">
    <property type="entry name" value="P-loop containing nucleotide triphosphate hydrolases"/>
    <property type="match status" value="1"/>
</dbReference>
<dbReference type="GO" id="GO:0005524">
    <property type="term" value="F:ATP binding"/>
    <property type="evidence" value="ECO:0007669"/>
    <property type="project" value="UniProtKB-KW"/>
</dbReference>
<evidence type="ECO:0000256" key="3">
    <source>
        <dbReference type="ARBA" id="ARBA00022840"/>
    </source>
</evidence>